<comment type="caution">
    <text evidence="2">The sequence shown here is derived from an EMBL/GenBank/DDBJ whole genome shotgun (WGS) entry which is preliminary data.</text>
</comment>
<dbReference type="EMBL" id="QMQA01000165">
    <property type="protein sequence ID" value="RLE12435.1"/>
    <property type="molecule type" value="Genomic_DNA"/>
</dbReference>
<dbReference type="AlphaFoldDB" id="A0A662DAF1"/>
<dbReference type="Proteomes" id="UP000280417">
    <property type="component" value="Unassembled WGS sequence"/>
</dbReference>
<evidence type="ECO:0000256" key="1">
    <source>
        <dbReference type="SAM" id="Phobius"/>
    </source>
</evidence>
<reference evidence="2 3" key="1">
    <citation type="submission" date="2018-06" db="EMBL/GenBank/DDBJ databases">
        <title>Extensive metabolic versatility and redundancy in microbially diverse, dynamic hydrothermal sediments.</title>
        <authorList>
            <person name="Dombrowski N."/>
            <person name="Teske A."/>
            <person name="Baker B.J."/>
        </authorList>
    </citation>
    <scope>NUCLEOTIDE SEQUENCE [LARGE SCALE GENOMIC DNA]</scope>
    <source>
        <strain evidence="2">B3_G15</strain>
    </source>
</reference>
<evidence type="ECO:0008006" key="4">
    <source>
        <dbReference type="Google" id="ProtNLM"/>
    </source>
</evidence>
<keyword evidence="1" id="KW-0812">Transmembrane</keyword>
<accession>A0A662DAF1</accession>
<evidence type="ECO:0000313" key="2">
    <source>
        <dbReference type="EMBL" id="RLE12435.1"/>
    </source>
</evidence>
<keyword evidence="1" id="KW-0472">Membrane</keyword>
<evidence type="ECO:0000313" key="3">
    <source>
        <dbReference type="Proteomes" id="UP000280417"/>
    </source>
</evidence>
<protein>
    <recommendedName>
        <fullName evidence="4">Cell division protein FtsL</fullName>
    </recommendedName>
</protein>
<proteinExistence type="predicted"/>
<gene>
    <name evidence="2" type="ORF">DRJ04_06195</name>
</gene>
<feature type="transmembrane region" description="Helical" evidence="1">
    <location>
        <begin position="6"/>
        <end position="25"/>
    </location>
</feature>
<keyword evidence="1" id="KW-1133">Transmembrane helix</keyword>
<sequence length="132" mass="15558">MSLKWFSLVVIFALCFLGLEIYHNIALMDRGYLLQELESKKSRLIKENGYLQEKLSPVLSLNRVEDYAREKLGLVDPKKVRFLKENFSPPTQSSSPPPLKVKTGMRSWTLQIISQFGRWFNMFHEEKKYEKD</sequence>
<name>A0A662DAF1_UNCAE</name>
<organism evidence="2 3">
    <name type="scientific">Aerophobetes bacterium</name>
    <dbReference type="NCBI Taxonomy" id="2030807"/>
    <lineage>
        <taxon>Bacteria</taxon>
        <taxon>Candidatus Aerophobota</taxon>
    </lineage>
</organism>